<dbReference type="InterPro" id="IPR018485">
    <property type="entry name" value="FGGY_C"/>
</dbReference>
<evidence type="ECO:0000259" key="5">
    <source>
        <dbReference type="Pfam" id="PF00370"/>
    </source>
</evidence>
<dbReference type="InterPro" id="IPR018484">
    <property type="entry name" value="FGGY_N"/>
</dbReference>
<dbReference type="Pfam" id="PF02782">
    <property type="entry name" value="FGGY_C"/>
    <property type="match status" value="1"/>
</dbReference>
<organism evidence="7">
    <name type="scientific">Anopheles marajoara</name>
    <dbReference type="NCBI Taxonomy" id="58244"/>
    <lineage>
        <taxon>Eukaryota</taxon>
        <taxon>Metazoa</taxon>
        <taxon>Ecdysozoa</taxon>
        <taxon>Arthropoda</taxon>
        <taxon>Hexapoda</taxon>
        <taxon>Insecta</taxon>
        <taxon>Pterygota</taxon>
        <taxon>Neoptera</taxon>
        <taxon>Endopterygota</taxon>
        <taxon>Diptera</taxon>
        <taxon>Nematocera</taxon>
        <taxon>Culicoidea</taxon>
        <taxon>Culicidae</taxon>
        <taxon>Anophelinae</taxon>
        <taxon>Anopheles</taxon>
    </lineage>
</organism>
<dbReference type="CDD" id="cd07776">
    <property type="entry name" value="ASKHA_NBD_FGGY_SpXK-like"/>
    <property type="match status" value="1"/>
</dbReference>
<dbReference type="InterPro" id="IPR000577">
    <property type="entry name" value="Carb_kinase_FGGY"/>
</dbReference>
<dbReference type="PANTHER" id="PTHR10196:SF57">
    <property type="entry name" value="XYLULOSE KINASE"/>
    <property type="match status" value="1"/>
</dbReference>
<dbReference type="GO" id="GO:0005997">
    <property type="term" value="P:xylulose metabolic process"/>
    <property type="evidence" value="ECO:0007669"/>
    <property type="project" value="UniProtKB-UniRule"/>
</dbReference>
<evidence type="ECO:0000256" key="4">
    <source>
        <dbReference type="RuleBase" id="RU367058"/>
    </source>
</evidence>
<sequence length="553" mass="61436">MESNNETYLGFDLSTQKLKAVLLNFRLDNVAHAEVMFDTDLPEFRTAGGVNAGRTKNEFYVHPVMWIKAVDMVLDRMIMQGADLSTVVAISGSAQQHGCLFWSRAGIESLHNLDADKFLHAQIDDSAFTIHRTPIWMDATTTLQCEEMETAVGGRKTMVEITGSKCYERFSGPQIRKIFQNRPDCYRNTERISLVSSFLASLFIGDVAPIDCADGSGMNLLDIQSQDWSDLCLNACAPGLYAKLGKPSPTSSVIGNIGSFFVKRYNFNENCKVVTFTGDNLSALAGINVGQDWLALSLGTSDTIMMKLNSPSNFSEGHVLVHPTDEGYMGLLCFRNGSLVRESFKREEANDSWEHFNELLDSTPRGNFGNIALHFISKEILPPVKGTLRWNKTSSLENAEQAKGVLKYSSSQTEIRALIEGQMLTRKSYATEMGFSFGEKTKILATGGASVNHSILQVVADVFNAQVYTQKTTEAALLGAAYRAKYVLYVHRAKAAVIGDHNLSMPSYYDFIAKFNQDTPLHVCDPSKDSEEIYGPMMKRCKEMVSYMMKHQV</sequence>
<feature type="domain" description="Carbohydrate kinase FGGY C-terminal" evidence="6">
    <location>
        <begin position="294"/>
        <end position="485"/>
    </location>
</feature>
<protein>
    <recommendedName>
        <fullName evidence="4">Xylulose kinase</fullName>
        <ecNumber evidence="4">2.7.1.17</ecNumber>
    </recommendedName>
</protein>
<proteinExistence type="inferred from homology"/>
<evidence type="ECO:0000313" key="7">
    <source>
        <dbReference type="EMBL" id="MBW53090.1"/>
    </source>
</evidence>
<reference evidence="7" key="1">
    <citation type="submission" date="2018-01" db="EMBL/GenBank/DDBJ databases">
        <title>An insight into the sialome of Amazonian anophelines.</title>
        <authorList>
            <person name="Ribeiro J.M."/>
            <person name="Scarpassa V."/>
            <person name="Calvo E."/>
        </authorList>
    </citation>
    <scope>NUCLEOTIDE SEQUENCE</scope>
    <source>
        <tissue evidence="7">Salivary glands</tissue>
    </source>
</reference>
<dbReference type="GO" id="GO:0004856">
    <property type="term" value="F:D-xylulokinase activity"/>
    <property type="evidence" value="ECO:0007669"/>
    <property type="project" value="UniProtKB-UniRule"/>
</dbReference>
<evidence type="ECO:0000259" key="6">
    <source>
        <dbReference type="Pfam" id="PF02782"/>
    </source>
</evidence>
<dbReference type="PIRSF" id="PIRSF000538">
    <property type="entry name" value="GlpK"/>
    <property type="match status" value="1"/>
</dbReference>
<dbReference type="EC" id="2.7.1.17" evidence="4"/>
<accession>A0A2M4BJ55</accession>
<evidence type="ECO:0000256" key="3">
    <source>
        <dbReference type="ARBA" id="ARBA00022777"/>
    </source>
</evidence>
<dbReference type="PANTHER" id="PTHR10196">
    <property type="entry name" value="SUGAR KINASE"/>
    <property type="match status" value="1"/>
</dbReference>
<dbReference type="EMBL" id="GGFJ01003949">
    <property type="protein sequence ID" value="MBW53090.1"/>
    <property type="molecule type" value="Transcribed_RNA"/>
</dbReference>
<dbReference type="FunFam" id="3.30.420.40:FF:000118">
    <property type="entry name" value="Xylulose kinase 2"/>
    <property type="match status" value="1"/>
</dbReference>
<keyword evidence="4" id="KW-0859">Xylose metabolism</keyword>
<dbReference type="AlphaFoldDB" id="A0A2M4BJ55"/>
<dbReference type="SUPFAM" id="SSF53067">
    <property type="entry name" value="Actin-like ATPase domain"/>
    <property type="match status" value="2"/>
</dbReference>
<dbReference type="GO" id="GO:0005829">
    <property type="term" value="C:cytosol"/>
    <property type="evidence" value="ECO:0007669"/>
    <property type="project" value="TreeGrafter"/>
</dbReference>
<dbReference type="InterPro" id="IPR042024">
    <property type="entry name" value="D-XK_euk"/>
</dbReference>
<keyword evidence="4" id="KW-0067">ATP-binding</keyword>
<comment type="catalytic activity">
    <reaction evidence="4">
        <text>D-xylulose + ATP = D-xylulose 5-phosphate + ADP + H(+)</text>
        <dbReference type="Rhea" id="RHEA:10964"/>
        <dbReference type="ChEBI" id="CHEBI:15378"/>
        <dbReference type="ChEBI" id="CHEBI:17140"/>
        <dbReference type="ChEBI" id="CHEBI:30616"/>
        <dbReference type="ChEBI" id="CHEBI:57737"/>
        <dbReference type="ChEBI" id="CHEBI:456216"/>
        <dbReference type="EC" id="2.7.1.17"/>
    </reaction>
</comment>
<keyword evidence="4" id="KW-0119">Carbohydrate metabolism</keyword>
<comment type="function">
    <text evidence="4">Phosphorylates D-xylulose to produce D-xylulose 5-phosphate, a molecule that may play an important role in the regulation of glucose metabolism and lipogenesis.</text>
</comment>
<dbReference type="GO" id="GO:0042732">
    <property type="term" value="P:D-xylose metabolic process"/>
    <property type="evidence" value="ECO:0007669"/>
    <property type="project" value="UniProtKB-UniRule"/>
</dbReference>
<dbReference type="GO" id="GO:0005524">
    <property type="term" value="F:ATP binding"/>
    <property type="evidence" value="ECO:0007669"/>
    <property type="project" value="UniProtKB-KW"/>
</dbReference>
<name>A0A2M4BJ55_9DIPT</name>
<feature type="domain" description="Carbohydrate kinase FGGY N-terminal" evidence="5">
    <location>
        <begin position="130"/>
        <end position="286"/>
    </location>
</feature>
<evidence type="ECO:0000256" key="1">
    <source>
        <dbReference type="ARBA" id="ARBA00009156"/>
    </source>
</evidence>
<dbReference type="Gene3D" id="3.30.420.40">
    <property type="match status" value="2"/>
</dbReference>
<dbReference type="InterPro" id="IPR043129">
    <property type="entry name" value="ATPase_NBD"/>
</dbReference>
<comment type="similarity">
    <text evidence="1 4">Belongs to the FGGY kinase family.</text>
</comment>
<evidence type="ECO:0000256" key="2">
    <source>
        <dbReference type="ARBA" id="ARBA00022679"/>
    </source>
</evidence>
<keyword evidence="3 4" id="KW-0418">Kinase</keyword>
<keyword evidence="2 4" id="KW-0808">Transferase</keyword>
<keyword evidence="4" id="KW-0547">Nucleotide-binding</keyword>
<dbReference type="Pfam" id="PF00370">
    <property type="entry name" value="FGGY_N"/>
    <property type="match status" value="1"/>
</dbReference>